<dbReference type="AlphaFoldDB" id="A0A6D2IPD3"/>
<organism evidence="2 3">
    <name type="scientific">Microthlaspi erraticum</name>
    <dbReference type="NCBI Taxonomy" id="1685480"/>
    <lineage>
        <taxon>Eukaryota</taxon>
        <taxon>Viridiplantae</taxon>
        <taxon>Streptophyta</taxon>
        <taxon>Embryophyta</taxon>
        <taxon>Tracheophyta</taxon>
        <taxon>Spermatophyta</taxon>
        <taxon>Magnoliopsida</taxon>
        <taxon>eudicotyledons</taxon>
        <taxon>Gunneridae</taxon>
        <taxon>Pentapetalae</taxon>
        <taxon>rosids</taxon>
        <taxon>malvids</taxon>
        <taxon>Brassicales</taxon>
        <taxon>Brassicaceae</taxon>
        <taxon>Coluteocarpeae</taxon>
        <taxon>Microthlaspi</taxon>
    </lineage>
</organism>
<evidence type="ECO:0000313" key="3">
    <source>
        <dbReference type="Proteomes" id="UP000467841"/>
    </source>
</evidence>
<comment type="caution">
    <text evidence="2">The sequence shown here is derived from an EMBL/GenBank/DDBJ whole genome shotgun (WGS) entry which is preliminary data.</text>
</comment>
<dbReference type="OrthoDB" id="19932at2759"/>
<keyword evidence="1" id="KW-0732">Signal</keyword>
<evidence type="ECO:0000313" key="2">
    <source>
        <dbReference type="EMBL" id="CAA7029772.1"/>
    </source>
</evidence>
<accession>A0A6D2IPD3</accession>
<keyword evidence="3" id="KW-1185">Reference proteome</keyword>
<name>A0A6D2IPD3_9BRAS</name>
<dbReference type="EMBL" id="CACVBM020001085">
    <property type="protein sequence ID" value="CAA7029772.1"/>
    <property type="molecule type" value="Genomic_DNA"/>
</dbReference>
<dbReference type="Proteomes" id="UP000467841">
    <property type="component" value="Unassembled WGS sequence"/>
</dbReference>
<proteinExistence type="predicted"/>
<feature type="chain" id="PRO_5025453266" description="Malectin-like domain-containing protein" evidence="1">
    <location>
        <begin position="20"/>
        <end position="130"/>
    </location>
</feature>
<protein>
    <recommendedName>
        <fullName evidence="4">Malectin-like domain-containing protein</fullName>
    </recommendedName>
</protein>
<gene>
    <name evidence="2" type="ORF">MERR_LOCUS17007</name>
</gene>
<sequence length="130" mass="14539">MEHLFLVVLVTLSFGFSEASIQLYRNEEFTAGTNSRYFHGGSEAVHASTADDPAYIRIEAKMLPETVIVNKTGLYDIYFLICDKDLEGTTVTGRSMWRSPGGYLSAKDAPLLTFIGVIVIWYMSILLECK</sequence>
<evidence type="ECO:0000256" key="1">
    <source>
        <dbReference type="SAM" id="SignalP"/>
    </source>
</evidence>
<feature type="signal peptide" evidence="1">
    <location>
        <begin position="1"/>
        <end position="19"/>
    </location>
</feature>
<evidence type="ECO:0008006" key="4">
    <source>
        <dbReference type="Google" id="ProtNLM"/>
    </source>
</evidence>
<reference evidence="2" key="1">
    <citation type="submission" date="2020-01" db="EMBL/GenBank/DDBJ databases">
        <authorList>
            <person name="Mishra B."/>
        </authorList>
    </citation>
    <scope>NUCLEOTIDE SEQUENCE [LARGE SCALE GENOMIC DNA]</scope>
</reference>